<keyword evidence="1" id="KW-1133">Transmembrane helix</keyword>
<accession>A0ABU9GTC1</accession>
<protein>
    <submittedName>
        <fullName evidence="2">Uncharacterized protein</fullName>
    </submittedName>
</protein>
<dbReference type="RefSeq" id="WP_341598695.1">
    <property type="nucleotide sequence ID" value="NZ_JBAKAZ010000065.1"/>
</dbReference>
<dbReference type="Proteomes" id="UP001369082">
    <property type="component" value="Unassembled WGS sequence"/>
</dbReference>
<name>A0ABU9GTC1_9GAMM</name>
<evidence type="ECO:0000256" key="1">
    <source>
        <dbReference type="SAM" id="Phobius"/>
    </source>
</evidence>
<dbReference type="EMBL" id="JBAKAZ010000065">
    <property type="protein sequence ID" value="MEL0630568.1"/>
    <property type="molecule type" value="Genomic_DNA"/>
</dbReference>
<keyword evidence="3" id="KW-1185">Reference proteome</keyword>
<feature type="transmembrane region" description="Helical" evidence="1">
    <location>
        <begin position="125"/>
        <end position="144"/>
    </location>
</feature>
<comment type="caution">
    <text evidence="2">The sequence shown here is derived from an EMBL/GenBank/DDBJ whole genome shotgun (WGS) entry which is preliminary data.</text>
</comment>
<evidence type="ECO:0000313" key="3">
    <source>
        <dbReference type="Proteomes" id="UP001369082"/>
    </source>
</evidence>
<reference evidence="2 3" key="1">
    <citation type="submission" date="2024-02" db="EMBL/GenBank/DDBJ databases">
        <title>Bacteria isolated from the canopy kelp, Nereocystis luetkeana.</title>
        <authorList>
            <person name="Pfister C.A."/>
            <person name="Younker I.T."/>
            <person name="Light S.H."/>
        </authorList>
    </citation>
    <scope>NUCLEOTIDE SEQUENCE [LARGE SCALE GENOMIC DNA]</scope>
    <source>
        <strain evidence="2 3">TI.1.05</strain>
    </source>
</reference>
<feature type="transmembrane region" description="Helical" evidence="1">
    <location>
        <begin position="82"/>
        <end position="105"/>
    </location>
</feature>
<keyword evidence="1" id="KW-0472">Membrane</keyword>
<feature type="transmembrane region" description="Helical" evidence="1">
    <location>
        <begin position="25"/>
        <end position="45"/>
    </location>
</feature>
<organism evidence="2 3">
    <name type="scientific">Psychromonas aquatilis</name>
    <dbReference type="NCBI Taxonomy" id="2005072"/>
    <lineage>
        <taxon>Bacteria</taxon>
        <taxon>Pseudomonadati</taxon>
        <taxon>Pseudomonadota</taxon>
        <taxon>Gammaproteobacteria</taxon>
        <taxon>Alteromonadales</taxon>
        <taxon>Psychromonadaceae</taxon>
        <taxon>Psychromonas</taxon>
    </lineage>
</organism>
<sequence>MEYYEQFKALLEEGSKLEGEVGFFFTNYTSAILGTVIFLMMLYLISKLPFIKAIHNYAISESSLEREDSEFIKMFKSPKIRIGLNIICLIFLVIMMFTFALFVLFTVSSPFLIWYKKLNIALFDVTMLCITLAAIELWVINILMRMKEQTSKYIRLDCEH</sequence>
<gene>
    <name evidence="2" type="ORF">V6256_13205</name>
</gene>
<proteinExistence type="predicted"/>
<evidence type="ECO:0000313" key="2">
    <source>
        <dbReference type="EMBL" id="MEL0630568.1"/>
    </source>
</evidence>
<keyword evidence="1" id="KW-0812">Transmembrane</keyword>